<dbReference type="InterPro" id="IPR012340">
    <property type="entry name" value="NA-bd_OB-fold"/>
</dbReference>
<name>A0ABT6SKJ7_9ACTN</name>
<dbReference type="Proteomes" id="UP001223978">
    <property type="component" value="Unassembled WGS sequence"/>
</dbReference>
<proteinExistence type="predicted"/>
<dbReference type="RefSeq" id="WP_282546078.1">
    <property type="nucleotide sequence ID" value="NZ_JASCIQ010000041.1"/>
</dbReference>
<evidence type="ECO:0000313" key="1">
    <source>
        <dbReference type="EMBL" id="MDI3408172.1"/>
    </source>
</evidence>
<dbReference type="SUPFAM" id="SSF50249">
    <property type="entry name" value="Nucleic acid-binding proteins"/>
    <property type="match status" value="1"/>
</dbReference>
<dbReference type="EMBL" id="JASCIQ010000041">
    <property type="protein sequence ID" value="MDI3408172.1"/>
    <property type="molecule type" value="Genomic_DNA"/>
</dbReference>
<reference evidence="1 2" key="1">
    <citation type="submission" date="2023-05" db="EMBL/GenBank/DDBJ databases">
        <title>Draft genome sequence of Streptomyces sp. B-S-A6 isolated from a cave soil in Thailand.</title>
        <authorList>
            <person name="Chamroensaksri N."/>
            <person name="Muangham S."/>
        </authorList>
    </citation>
    <scope>NUCLEOTIDE SEQUENCE [LARGE SCALE GENOMIC DNA]</scope>
    <source>
        <strain evidence="1 2">B-S-A6</strain>
    </source>
</reference>
<keyword evidence="2" id="KW-1185">Reference proteome</keyword>
<accession>A0ABT6SKJ7</accession>
<comment type="caution">
    <text evidence="1">The sequence shown here is derived from an EMBL/GenBank/DDBJ whole genome shotgun (WGS) entry which is preliminary data.</text>
</comment>
<sequence>MRLSTGLKAREVDPSPPLEELRFQRCTWCSTVVFRTCLLCPVCASTDLPWQRGPATGKICGVIQVGRKGHGLRTDMVVELDNGVRVRCEVENAPIGLTAYGACVTAVGTAPNGMPLFRVDPVVREERW</sequence>
<organism evidence="1 2">
    <name type="scientific">Streptomyces cavernicola</name>
    <dbReference type="NCBI Taxonomy" id="3043613"/>
    <lineage>
        <taxon>Bacteria</taxon>
        <taxon>Bacillati</taxon>
        <taxon>Actinomycetota</taxon>
        <taxon>Actinomycetes</taxon>
        <taxon>Kitasatosporales</taxon>
        <taxon>Streptomycetaceae</taxon>
        <taxon>Streptomyces</taxon>
    </lineage>
</organism>
<protein>
    <recommendedName>
        <fullName evidence="3">DUF35 domain-containing protein</fullName>
    </recommendedName>
</protein>
<evidence type="ECO:0008006" key="3">
    <source>
        <dbReference type="Google" id="ProtNLM"/>
    </source>
</evidence>
<gene>
    <name evidence="1" type="ORF">QIS96_30690</name>
</gene>
<evidence type="ECO:0000313" key="2">
    <source>
        <dbReference type="Proteomes" id="UP001223978"/>
    </source>
</evidence>